<dbReference type="SMART" id="SM00228">
    <property type="entry name" value="PDZ"/>
    <property type="match status" value="1"/>
</dbReference>
<organism evidence="6 7">
    <name type="scientific">Neolamprologus brichardi</name>
    <name type="common">Fairy cichlid</name>
    <name type="synonym">Lamprologus brichardi</name>
    <dbReference type="NCBI Taxonomy" id="32507"/>
    <lineage>
        <taxon>Eukaryota</taxon>
        <taxon>Metazoa</taxon>
        <taxon>Chordata</taxon>
        <taxon>Craniata</taxon>
        <taxon>Vertebrata</taxon>
        <taxon>Euteleostomi</taxon>
        <taxon>Actinopterygii</taxon>
        <taxon>Neopterygii</taxon>
        <taxon>Teleostei</taxon>
        <taxon>Neoteleostei</taxon>
        <taxon>Acanthomorphata</taxon>
        <taxon>Ovalentaria</taxon>
        <taxon>Cichlomorphae</taxon>
        <taxon>Cichliformes</taxon>
        <taxon>Cichlidae</taxon>
        <taxon>African cichlids</taxon>
        <taxon>Pseudocrenilabrinae</taxon>
        <taxon>Lamprologini</taxon>
        <taxon>Neolamprologus</taxon>
    </lineage>
</organism>
<keyword evidence="3" id="KW-0440">LIM domain</keyword>
<dbReference type="STRING" id="32507.ENSNBRP00000029922"/>
<dbReference type="InterPro" id="IPR036034">
    <property type="entry name" value="PDZ_sf"/>
</dbReference>
<dbReference type="PROSITE" id="PS50106">
    <property type="entry name" value="PDZ"/>
    <property type="match status" value="1"/>
</dbReference>
<dbReference type="GeneTree" id="ENSGT00940000154877"/>
<dbReference type="InterPro" id="IPR001478">
    <property type="entry name" value="PDZ"/>
</dbReference>
<dbReference type="Bgee" id="ENSNBRG00000022761">
    <property type="expression patterns" value="Expressed in skeletal muscle tissue and 2 other cell types or tissues"/>
</dbReference>
<dbReference type="GO" id="GO:0030036">
    <property type="term" value="P:actin cytoskeleton organization"/>
    <property type="evidence" value="ECO:0007669"/>
    <property type="project" value="TreeGrafter"/>
</dbReference>
<feature type="region of interest" description="Disordered" evidence="4">
    <location>
        <begin position="104"/>
        <end position="130"/>
    </location>
</feature>
<protein>
    <submittedName>
        <fullName evidence="6">LIM domain-binding protein 3-like</fullName>
    </submittedName>
</protein>
<dbReference type="FunFam" id="2.30.42.10:FF:000019">
    <property type="entry name" value="LIM domain binding 3 isoform 1"/>
    <property type="match status" value="1"/>
</dbReference>
<dbReference type="GO" id="GO:0005912">
    <property type="term" value="C:adherens junction"/>
    <property type="evidence" value="ECO:0007669"/>
    <property type="project" value="TreeGrafter"/>
</dbReference>
<dbReference type="Gene3D" id="2.30.42.10">
    <property type="match status" value="1"/>
</dbReference>
<evidence type="ECO:0000256" key="4">
    <source>
        <dbReference type="SAM" id="MobiDB-lite"/>
    </source>
</evidence>
<dbReference type="InterPro" id="IPR050604">
    <property type="entry name" value="PDZ-LIM_domain"/>
</dbReference>
<dbReference type="PANTHER" id="PTHR24214">
    <property type="entry name" value="PDZ AND LIM DOMAIN PROTEIN ZASP"/>
    <property type="match status" value="1"/>
</dbReference>
<dbReference type="Pfam" id="PF00595">
    <property type="entry name" value="PDZ"/>
    <property type="match status" value="1"/>
</dbReference>
<dbReference type="SUPFAM" id="SSF50156">
    <property type="entry name" value="PDZ domain-like"/>
    <property type="match status" value="1"/>
</dbReference>
<dbReference type="GO" id="GO:0030018">
    <property type="term" value="C:Z disc"/>
    <property type="evidence" value="ECO:0007669"/>
    <property type="project" value="UniProtKB-SubCell"/>
</dbReference>
<dbReference type="GO" id="GO:0001725">
    <property type="term" value="C:stress fiber"/>
    <property type="evidence" value="ECO:0007669"/>
    <property type="project" value="TreeGrafter"/>
</dbReference>
<dbReference type="GO" id="GO:0003779">
    <property type="term" value="F:actin binding"/>
    <property type="evidence" value="ECO:0007669"/>
    <property type="project" value="TreeGrafter"/>
</dbReference>
<evidence type="ECO:0000256" key="1">
    <source>
        <dbReference type="ARBA" id="ARBA00004216"/>
    </source>
</evidence>
<keyword evidence="2" id="KW-0963">Cytoplasm</keyword>
<feature type="domain" description="PDZ" evidence="5">
    <location>
        <begin position="3"/>
        <end position="85"/>
    </location>
</feature>
<dbReference type="Ensembl" id="ENSNBRT00000030685.1">
    <property type="protein sequence ID" value="ENSNBRP00000029922.1"/>
    <property type="gene ID" value="ENSNBRG00000022761.1"/>
</dbReference>
<dbReference type="CDD" id="cd06753">
    <property type="entry name" value="PDZ_PDLIM-like"/>
    <property type="match status" value="1"/>
</dbReference>
<evidence type="ECO:0000313" key="6">
    <source>
        <dbReference type="Ensembl" id="ENSNBRP00000029922.1"/>
    </source>
</evidence>
<dbReference type="InterPro" id="IPR006643">
    <property type="entry name" value="Zasp-like_motif"/>
</dbReference>
<dbReference type="GO" id="GO:0051371">
    <property type="term" value="F:muscle alpha-actinin binding"/>
    <property type="evidence" value="ECO:0007669"/>
    <property type="project" value="TreeGrafter"/>
</dbReference>
<dbReference type="GO" id="GO:0061061">
    <property type="term" value="P:muscle structure development"/>
    <property type="evidence" value="ECO:0007669"/>
    <property type="project" value="TreeGrafter"/>
</dbReference>
<dbReference type="GO" id="GO:0031941">
    <property type="term" value="C:filamentous actin"/>
    <property type="evidence" value="ECO:0007669"/>
    <property type="project" value="TreeGrafter"/>
</dbReference>
<dbReference type="AlphaFoldDB" id="A0A3Q4IEE5"/>
<reference evidence="6" key="2">
    <citation type="submission" date="2025-09" db="UniProtKB">
        <authorList>
            <consortium name="Ensembl"/>
        </authorList>
    </citation>
    <scope>IDENTIFICATION</scope>
</reference>
<evidence type="ECO:0000256" key="3">
    <source>
        <dbReference type="ARBA" id="ARBA00023038"/>
    </source>
</evidence>
<dbReference type="SMART" id="SM00735">
    <property type="entry name" value="ZM"/>
    <property type="match status" value="1"/>
</dbReference>
<proteinExistence type="predicted"/>
<comment type="subcellular location">
    <subcellularLocation>
        <location evidence="1">Cytoplasm</location>
        <location evidence="1">Myofibril</location>
        <location evidence="1">Sarcomere</location>
        <location evidence="1">Z line</location>
    </subcellularLocation>
</comment>
<evidence type="ECO:0000313" key="7">
    <source>
        <dbReference type="Proteomes" id="UP000261580"/>
    </source>
</evidence>
<dbReference type="Proteomes" id="UP000261580">
    <property type="component" value="Unassembled WGS sequence"/>
</dbReference>
<dbReference type="PANTHER" id="PTHR24214:SF9">
    <property type="entry name" value="LIM DOMAIN-BINDING PROTEIN 3"/>
    <property type="match status" value="1"/>
</dbReference>
<accession>A0A3Q4IEE5</accession>
<evidence type="ECO:0000256" key="2">
    <source>
        <dbReference type="ARBA" id="ARBA00022490"/>
    </source>
</evidence>
<keyword evidence="7" id="KW-1185">Reference proteome</keyword>
<evidence type="ECO:0000259" key="5">
    <source>
        <dbReference type="PROSITE" id="PS50106"/>
    </source>
</evidence>
<keyword evidence="3" id="KW-0479">Metal-binding</keyword>
<sequence length="206" mass="21740">MSTYTVSLPGPGPWGFRLQGGKDFNMPLTISRISPGSKAAQGNLMQGDVIVAIDGVSTEGMTHLEAQNKIKMANYNLALTMSNVCSAPSPSCLLPFLTPPSVQVNGRSASSGPAEADSPGGRAAAVSPAQRRQYNSPIGLYSEETLREMAAMQAGRPAGPGFSAALHDSRFEIILLYLILGFCSAYRSSCFSSAPFKRTFHTIGSC</sequence>
<reference evidence="6" key="1">
    <citation type="submission" date="2025-08" db="UniProtKB">
        <authorList>
            <consortium name="Ensembl"/>
        </authorList>
    </citation>
    <scope>IDENTIFICATION</scope>
</reference>
<dbReference type="GO" id="GO:0007507">
    <property type="term" value="P:heart development"/>
    <property type="evidence" value="ECO:0007669"/>
    <property type="project" value="TreeGrafter"/>
</dbReference>
<name>A0A3Q4IEE5_NEOBR</name>
<keyword evidence="3" id="KW-0862">Zinc</keyword>